<sequence length="217" mass="24752">MLLDHSGLSCTAVHHQRERSGAEDSQVRHQELDDAVFLSDPLGPSPRFVVLLRFVLYFSHLDGPVLTSSSRGALRPNKARRRFQDHDDARAMAKCFQLVIKLGRSLYGMLSRIIQRVSLKPTSHDGSKRVHVAEVITALALISRGSNMHRVMMSPPVMVPMGLHLEPISSHRLFHLHSSNTRPSLWHLRWSLCTPLWNLSRRTSFLDSWNLISRTWP</sequence>
<evidence type="ECO:0000313" key="2">
    <source>
        <dbReference type="Proteomes" id="UP000717696"/>
    </source>
</evidence>
<keyword evidence="2" id="KW-1185">Reference proteome</keyword>
<evidence type="ECO:0000313" key="1">
    <source>
        <dbReference type="EMBL" id="KAH7155218.1"/>
    </source>
</evidence>
<name>A0A9P9F873_9HYPO</name>
<reference evidence="1" key="1">
    <citation type="journal article" date="2021" name="Nat. Commun.">
        <title>Genetic determinants of endophytism in the Arabidopsis root mycobiome.</title>
        <authorList>
            <person name="Mesny F."/>
            <person name="Miyauchi S."/>
            <person name="Thiergart T."/>
            <person name="Pickel B."/>
            <person name="Atanasova L."/>
            <person name="Karlsson M."/>
            <person name="Huettel B."/>
            <person name="Barry K.W."/>
            <person name="Haridas S."/>
            <person name="Chen C."/>
            <person name="Bauer D."/>
            <person name="Andreopoulos W."/>
            <person name="Pangilinan J."/>
            <person name="LaButti K."/>
            <person name="Riley R."/>
            <person name="Lipzen A."/>
            <person name="Clum A."/>
            <person name="Drula E."/>
            <person name="Henrissat B."/>
            <person name="Kohler A."/>
            <person name="Grigoriev I.V."/>
            <person name="Martin F.M."/>
            <person name="Hacquard S."/>
        </authorList>
    </citation>
    <scope>NUCLEOTIDE SEQUENCE</scope>
    <source>
        <strain evidence="1">MPI-CAGE-AT-0021</strain>
    </source>
</reference>
<dbReference type="AlphaFoldDB" id="A0A9P9F873"/>
<gene>
    <name evidence="1" type="ORF">B0J13DRAFT_221019</name>
</gene>
<organism evidence="1 2">
    <name type="scientific">Dactylonectria estremocensis</name>
    <dbReference type="NCBI Taxonomy" id="1079267"/>
    <lineage>
        <taxon>Eukaryota</taxon>
        <taxon>Fungi</taxon>
        <taxon>Dikarya</taxon>
        <taxon>Ascomycota</taxon>
        <taxon>Pezizomycotina</taxon>
        <taxon>Sordariomycetes</taxon>
        <taxon>Hypocreomycetidae</taxon>
        <taxon>Hypocreales</taxon>
        <taxon>Nectriaceae</taxon>
        <taxon>Dactylonectria</taxon>
    </lineage>
</organism>
<comment type="caution">
    <text evidence="1">The sequence shown here is derived from an EMBL/GenBank/DDBJ whole genome shotgun (WGS) entry which is preliminary data.</text>
</comment>
<accession>A0A9P9F873</accession>
<dbReference type="EMBL" id="JAGMUU010000004">
    <property type="protein sequence ID" value="KAH7155218.1"/>
    <property type="molecule type" value="Genomic_DNA"/>
</dbReference>
<proteinExistence type="predicted"/>
<dbReference type="Proteomes" id="UP000717696">
    <property type="component" value="Unassembled WGS sequence"/>
</dbReference>
<protein>
    <submittedName>
        <fullName evidence="1">Uncharacterized protein</fullName>
    </submittedName>
</protein>